<feature type="region of interest" description="Disordered" evidence="1">
    <location>
        <begin position="156"/>
        <end position="175"/>
    </location>
</feature>
<sequence>MIDSNKMLEQTKLANKTETIFINDTNSAHYFMYSNIISDGRNVSETANLINNKLISYYRNDNEFISSDTDTFITTATDSSQLLIPYTTKETALTSISDDEKKSNHIVIQTISLKEYAPSTTTFYRNTDILGTDEQVTTVSPASFIKKLNNVNEDELSTNDIPKSTFNSTDSSESRNQKEDFIVEKMDIFSTKSYNDSTILDDYHFASTQSTTFNPIFLENSDSFAEADDMSVKNVVESTDLSIQSNNSTSTDQITKFVSSIANENEGVRNFLMETNNLHSINSDSITSNITIVPAETIFPKISTIDKKIVIEAKQKWTEALQIPTSDIKDSAHSLEDLIPTSNSINIDNLTNSQENSLFSDRNDESTKTTEKSDQSINWTNGEETARLKQNETELKGSTLTQPIQDTIISRNNYDANISNIPDIKKSGSITRQMNNGASILKLSHSTSEDTSNVKNSTMISNPEASKAFVQEDIHSSISDKNVEHFTLGRNNSFFTTEFSTALKKVLPKIVMNLPGTLTGASSSSSDEERLITTSGKLQSFAETSGIMKATSSSPITNNFFEDSELSTIATTESQDNEMVVSFITGRNHELITDKSLHTPFIASIAETINDEIVTANSFTIKSQIFPSKEIFDASQTTETSILSSLRTKNFIESSTITQNTIKGIQNAIEDDEIELPAITEKKQPVSVFNISLPALLYDAQFISYINRTSSNYNFLFLDEVSYTEEKESEVLDSSKIAFIMDDESTSLDNLGNDANETYVDFYLDDSISSVDDTIAEERFRLANLAVRNKQEIRFQPETTTIISVLGGTTRANTVSNWIKNAKEHHHSLFSADSDSSLHYLTKNTVAISTLENTQLPAISQDFEGLRKEFDDITSSHQEINATESITVSKIENPIKSDFTVRTTDENFNAPIAVRMVISRALNSIENPSNTLSSSIPSPEIEAIAATNINYEKIADQTITILKAKKPVRNNLSSSIISTTQWTSTVKPTVALSSDQIFLRELSTTTAHSHSQSQIDESTADRSKSEEWLNITDRNDNIADTFQTSTTDIISQSSSMINENSFLQNRHNMNKNAITSVSTAILNDTQNDTSLTIM</sequence>
<dbReference type="Proteomes" id="UP000746747">
    <property type="component" value="Unassembled WGS sequence"/>
</dbReference>
<comment type="caution">
    <text evidence="2">The sequence shown here is derived from an EMBL/GenBank/DDBJ whole genome shotgun (WGS) entry which is preliminary data.</text>
</comment>
<reference evidence="2" key="1">
    <citation type="submission" date="2021-09" db="EMBL/GenBank/DDBJ databases">
        <authorList>
            <consortium name="Pathogen Informatics"/>
        </authorList>
    </citation>
    <scope>NUCLEOTIDE SEQUENCE</scope>
</reference>
<feature type="compositionally biased region" description="Polar residues" evidence="1">
    <location>
        <begin position="346"/>
        <end position="360"/>
    </location>
</feature>
<dbReference type="OrthoDB" id="5874993at2759"/>
<evidence type="ECO:0000313" key="2">
    <source>
        <dbReference type="EMBL" id="CAG9532911.1"/>
    </source>
</evidence>
<feature type="compositionally biased region" description="Polar residues" evidence="1">
    <location>
        <begin position="158"/>
        <end position="171"/>
    </location>
</feature>
<protein>
    <submittedName>
        <fullName evidence="2">Uncharacterized protein</fullName>
    </submittedName>
</protein>
<feature type="region of interest" description="Disordered" evidence="1">
    <location>
        <begin position="346"/>
        <end position="375"/>
    </location>
</feature>
<evidence type="ECO:0000256" key="1">
    <source>
        <dbReference type="SAM" id="MobiDB-lite"/>
    </source>
</evidence>
<proteinExistence type="predicted"/>
<dbReference type="AlphaFoldDB" id="A0A8J2M190"/>
<feature type="compositionally biased region" description="Basic and acidic residues" evidence="1">
    <location>
        <begin position="361"/>
        <end position="374"/>
    </location>
</feature>
<organism evidence="2 3">
    <name type="scientific">Cercopithifilaria johnstoni</name>
    <dbReference type="NCBI Taxonomy" id="2874296"/>
    <lineage>
        <taxon>Eukaryota</taxon>
        <taxon>Metazoa</taxon>
        <taxon>Ecdysozoa</taxon>
        <taxon>Nematoda</taxon>
        <taxon>Chromadorea</taxon>
        <taxon>Rhabditida</taxon>
        <taxon>Spirurina</taxon>
        <taxon>Spiruromorpha</taxon>
        <taxon>Filarioidea</taxon>
        <taxon>Onchocercidae</taxon>
        <taxon>Cercopithifilaria</taxon>
    </lineage>
</organism>
<gene>
    <name evidence="2" type="ORF">CJOHNSTONI_LOCUS3185</name>
</gene>
<dbReference type="EMBL" id="CAKAEH010001112">
    <property type="protein sequence ID" value="CAG9532911.1"/>
    <property type="molecule type" value="Genomic_DNA"/>
</dbReference>
<name>A0A8J2M190_9BILA</name>
<accession>A0A8J2M190</accession>
<feature type="region of interest" description="Disordered" evidence="1">
    <location>
        <begin position="1006"/>
        <end position="1026"/>
    </location>
</feature>
<evidence type="ECO:0000313" key="3">
    <source>
        <dbReference type="Proteomes" id="UP000746747"/>
    </source>
</evidence>
<keyword evidence="3" id="KW-1185">Reference proteome</keyword>